<evidence type="ECO:0000313" key="4">
    <source>
        <dbReference type="Proteomes" id="UP001291926"/>
    </source>
</evidence>
<feature type="region of interest" description="Disordered" evidence="1">
    <location>
        <begin position="515"/>
        <end position="580"/>
    </location>
</feature>
<evidence type="ECO:0000256" key="1">
    <source>
        <dbReference type="SAM" id="MobiDB-lite"/>
    </source>
</evidence>
<feature type="domain" description="Aminotransferase-like plant mobile" evidence="2">
    <location>
        <begin position="64"/>
        <end position="428"/>
    </location>
</feature>
<dbReference type="PANTHER" id="PTHR46033">
    <property type="entry name" value="PROTEIN MAIN-LIKE 2"/>
    <property type="match status" value="1"/>
</dbReference>
<dbReference type="Pfam" id="PF10536">
    <property type="entry name" value="PMD"/>
    <property type="match status" value="1"/>
</dbReference>
<dbReference type="Proteomes" id="UP001291926">
    <property type="component" value="Unassembled WGS sequence"/>
</dbReference>
<protein>
    <recommendedName>
        <fullName evidence="2">Aminotransferase-like plant mobile domain-containing protein</fullName>
    </recommendedName>
</protein>
<evidence type="ECO:0000259" key="2">
    <source>
        <dbReference type="Pfam" id="PF10536"/>
    </source>
</evidence>
<name>A0ABR0CJH9_9LAMI</name>
<organism evidence="3 4">
    <name type="scientific">Penstemon davidsonii</name>
    <dbReference type="NCBI Taxonomy" id="160366"/>
    <lineage>
        <taxon>Eukaryota</taxon>
        <taxon>Viridiplantae</taxon>
        <taxon>Streptophyta</taxon>
        <taxon>Embryophyta</taxon>
        <taxon>Tracheophyta</taxon>
        <taxon>Spermatophyta</taxon>
        <taxon>Magnoliopsida</taxon>
        <taxon>eudicotyledons</taxon>
        <taxon>Gunneridae</taxon>
        <taxon>Pentapetalae</taxon>
        <taxon>asterids</taxon>
        <taxon>lamiids</taxon>
        <taxon>Lamiales</taxon>
        <taxon>Plantaginaceae</taxon>
        <taxon>Cheloneae</taxon>
        <taxon>Penstemon</taxon>
    </lineage>
</organism>
<feature type="compositionally biased region" description="Low complexity" evidence="1">
    <location>
        <begin position="551"/>
        <end position="568"/>
    </location>
</feature>
<comment type="caution">
    <text evidence="3">The sequence shown here is derived from an EMBL/GenBank/DDBJ whole genome shotgun (WGS) entry which is preliminary data.</text>
</comment>
<dbReference type="PANTHER" id="PTHR46033:SF8">
    <property type="entry name" value="PROTEIN MAINTENANCE OF MERISTEMS-LIKE"/>
    <property type="match status" value="1"/>
</dbReference>
<sequence length="634" mass="73190">MNAGRLIHPGPVDPSVLTLQDEHRSNHIWNGYAFQALTCRRADSCLSKFQNLDSRLLPYLISSGFYGVYCIETIQTDWSLITALMERWREETHTFHLRIGEATITLQDVGVILGIPIEGDVVTSSEPQRTKDEWLDLCLELFGVRLASNAIVGVSLKLKLLMDALPVLDNNATLEMVQQHARALILGLIGGVLLPNKSGNRVDMKYLPLLRDINRIGTFSWGSAALACLYQELCRATKPETVQIGGCLTLLQIWVWERFHCMRPDIEHSLRFLPIIDPPGPLGYKWRATKLLRNIPTHVLRVYRDQLDQLTEDQFVWQPYHLEELPAICLQGQHRWMSKVPLICFEKVEWHFPDRVLRQFGMLQGIPDPCDTIRDLHTIDRRGKRHVDWARWHEQYINLWINYQNFVVNGDFGVEHMDYNHPYMIWYRSITRMIIGNSYPIPNHRDERADTGYRGIGAGVESLIQQVQRMDLLFEGYLPNHMEDEDIHMMLECRQIARSALTALGEQERIAGQAPRAPLYDVTPPQRKQRIRNRRRVESSDTAPPSTLEDPVVNVHPPAPSSSVASPPTTQREYNPPSWYSHIECSTPNQVECVTQVERPNDPVPNHERMCTQVFTRRNTQRERRAPNRYTPSQ</sequence>
<dbReference type="EMBL" id="JAYDYQ010002688">
    <property type="protein sequence ID" value="KAK4476661.1"/>
    <property type="molecule type" value="Genomic_DNA"/>
</dbReference>
<keyword evidence="4" id="KW-1185">Reference proteome</keyword>
<proteinExistence type="predicted"/>
<dbReference type="InterPro" id="IPR044824">
    <property type="entry name" value="MAIN-like"/>
</dbReference>
<reference evidence="3 4" key="1">
    <citation type="journal article" date="2023" name="bioRxiv">
        <title>Genome report: Whole genome sequence and annotation of Penstemon davidsonii.</title>
        <authorList>
            <person name="Ostevik K.L."/>
            <person name="Alabady M."/>
            <person name="Zhang M."/>
            <person name="Rausher M.D."/>
        </authorList>
    </citation>
    <scope>NUCLEOTIDE SEQUENCE [LARGE SCALE GENOMIC DNA]</scope>
    <source>
        <strain evidence="3">DNT005</strain>
        <tissue evidence="3">Whole leaf</tissue>
    </source>
</reference>
<dbReference type="InterPro" id="IPR019557">
    <property type="entry name" value="AminoTfrase-like_pln_mobile"/>
</dbReference>
<accession>A0ABR0CJH9</accession>
<evidence type="ECO:0000313" key="3">
    <source>
        <dbReference type="EMBL" id="KAK4476661.1"/>
    </source>
</evidence>
<gene>
    <name evidence="3" type="ORF">RD792_015821</name>
</gene>